<keyword evidence="3" id="KW-0677">Repeat</keyword>
<dbReference type="InterPro" id="IPR057135">
    <property type="entry name" value="At4g27190-like_LRR"/>
</dbReference>
<dbReference type="InterPro" id="IPR001611">
    <property type="entry name" value="Leu-rich_rpt"/>
</dbReference>
<evidence type="ECO:0000256" key="2">
    <source>
        <dbReference type="ARBA" id="ARBA00022614"/>
    </source>
</evidence>
<accession>A0A059BL52</accession>
<dbReference type="Pfam" id="PF23247">
    <property type="entry name" value="LRR_RPS2"/>
    <property type="match status" value="1"/>
</dbReference>
<dbReference type="Pfam" id="PF23559">
    <property type="entry name" value="WHD_DRP"/>
    <property type="match status" value="1"/>
</dbReference>
<dbReference type="InterPro" id="IPR027417">
    <property type="entry name" value="P-loop_NTPase"/>
</dbReference>
<dbReference type="SMART" id="SM00369">
    <property type="entry name" value="LRR_TYP"/>
    <property type="match status" value="2"/>
</dbReference>
<dbReference type="InterPro" id="IPR003591">
    <property type="entry name" value="Leu-rich_rpt_typical-subtyp"/>
</dbReference>
<gene>
    <name evidence="8" type="ORF">EUGRSUZ_F00542</name>
</gene>
<dbReference type="GO" id="GO:0006952">
    <property type="term" value="P:defense response"/>
    <property type="evidence" value="ECO:0007669"/>
    <property type="project" value="UniProtKB-KW"/>
</dbReference>
<keyword evidence="2" id="KW-0433">Leucine-rich repeat</keyword>
<feature type="domain" description="AAA+ ATPase" evidence="7">
    <location>
        <begin position="108"/>
        <end position="257"/>
    </location>
</feature>
<dbReference type="Gene3D" id="1.10.10.10">
    <property type="entry name" value="Winged helix-like DNA-binding domain superfamily/Winged helix DNA-binding domain"/>
    <property type="match status" value="1"/>
</dbReference>
<dbReference type="EMBL" id="KK198758">
    <property type="protein sequence ID" value="KCW66779.1"/>
    <property type="molecule type" value="Genomic_DNA"/>
</dbReference>
<dbReference type="InParanoid" id="A0A059BL52"/>
<dbReference type="Pfam" id="PF00931">
    <property type="entry name" value="NB-ARC"/>
    <property type="match status" value="1"/>
</dbReference>
<dbReference type="InterPro" id="IPR036388">
    <property type="entry name" value="WH-like_DNA-bd_sf"/>
</dbReference>
<proteinExistence type="inferred from homology"/>
<organism evidence="8">
    <name type="scientific">Eucalyptus grandis</name>
    <name type="common">Flooded gum</name>
    <dbReference type="NCBI Taxonomy" id="71139"/>
    <lineage>
        <taxon>Eukaryota</taxon>
        <taxon>Viridiplantae</taxon>
        <taxon>Streptophyta</taxon>
        <taxon>Embryophyta</taxon>
        <taxon>Tracheophyta</taxon>
        <taxon>Spermatophyta</taxon>
        <taxon>Magnoliopsida</taxon>
        <taxon>eudicotyledons</taxon>
        <taxon>Gunneridae</taxon>
        <taxon>Pentapetalae</taxon>
        <taxon>rosids</taxon>
        <taxon>malvids</taxon>
        <taxon>Myrtales</taxon>
        <taxon>Myrtaceae</taxon>
        <taxon>Myrtoideae</taxon>
        <taxon>Eucalypteae</taxon>
        <taxon>Eucalyptus</taxon>
    </lineage>
</organism>
<dbReference type="InterPro" id="IPR032675">
    <property type="entry name" value="LRR_dom_sf"/>
</dbReference>
<dbReference type="PROSITE" id="PS51450">
    <property type="entry name" value="LRR"/>
    <property type="match status" value="1"/>
</dbReference>
<sequence length="970" mass="111304">MEAMEIESAASLVRKKPRILVKTWLKETERARNNFQIIGQANAETLPPKQQVETLMREVEELIGKTLPQTLLIEDRDAKGVKFLERKLIGEAIHRNIELIWDLLKENHVCKLGIYGMGGVGKTTIMMHIHNRLLNDATFDGVVFITVSKDFSIYKLQSDIGEASKCSIKEVEDEKKRAAMLSEHLERKKNCVLILDDVWEHLDLEEVGIPVRAHGCKFVLTTRSFDVCRQMQCQEKIKIEPLSQEEADNLFLEELGPKMTLNLEIEAIVKSIVKECAGLPIGVITMARSMRGVTDAFQWRDFLTKLKESSMGQTDMEMKLLMNLKVSYDRLGNPDVQQYFLSCALYPEDELIDKFELIELFIDQGLIGGFNTRKEKYDRGLTILKTLGNVCLLEEHWGQIRMHDLIRDMALQIMGVTSIVKARKQLMRIPSEEYWTDGLEKVSLMNNNIKDFPLDMSPNCPKLSTLLLKNGLSHDAVIPDSFFKKLCGLKVLNLSENNMIELPNSISNLVNLRALLLKECRRLRRIPYLGKLTSLRKLDAKCCIRLKALEGLEKLVNLRYLNLARTRIERLPKGMLDRLLHLQYLNFSVNEEDITKLWALETFECYLKNVDDFNKCVRVIEQSNNPRYYNLYVDREKPEFIAEVSDDTRFGNCGNLGGVSSLGTGEMNMRKCDGITNLSGMGPLEYLEELKIKDWENLEVLYGGQDKEVINIPAPTLAHPLFPNLQVLKIKRCLKVKYLFGHGYKSNLPHLRVIKIYYCVEMVGIIAVVTSPPPHLLPFFPSLEEIYVWGCDEMKRVVESEWMPHFPNLRSITVGYCKKMEEIIGGPPPHLLVEEISLQCLEVQGCDNMRKLFPHEWLLHLRNLRSIDIMDCEGMVELISGAGQRQEGSITTPVNSTPSSFQPPISLPKLKQLTLRDLPQLKSIWEVPIKCDSMNYLHVSSCPELMGIPLQLRLRDIEELPYIWVENEER</sequence>
<evidence type="ECO:0000259" key="7">
    <source>
        <dbReference type="SMART" id="SM00382"/>
    </source>
</evidence>
<dbReference type="SUPFAM" id="SSF52540">
    <property type="entry name" value="P-loop containing nucleoside triphosphate hydrolases"/>
    <property type="match status" value="1"/>
</dbReference>
<dbReference type="OMA" id="NTEWWES"/>
<dbReference type="Pfam" id="PF13855">
    <property type="entry name" value="LRR_8"/>
    <property type="match status" value="1"/>
</dbReference>
<evidence type="ECO:0000256" key="1">
    <source>
        <dbReference type="ARBA" id="ARBA00008894"/>
    </source>
</evidence>
<dbReference type="Gene3D" id="3.80.10.10">
    <property type="entry name" value="Ribonuclease Inhibitor"/>
    <property type="match status" value="1"/>
</dbReference>
<dbReference type="GO" id="GO:0043531">
    <property type="term" value="F:ADP binding"/>
    <property type="evidence" value="ECO:0007669"/>
    <property type="project" value="InterPro"/>
</dbReference>
<evidence type="ECO:0000313" key="8">
    <source>
        <dbReference type="EMBL" id="KCW66779.1"/>
    </source>
</evidence>
<dbReference type="FunFam" id="3.40.50.300:FF:001091">
    <property type="entry name" value="Probable disease resistance protein At1g61300"/>
    <property type="match status" value="1"/>
</dbReference>
<dbReference type="Gene3D" id="3.40.50.300">
    <property type="entry name" value="P-loop containing nucleotide triphosphate hydrolases"/>
    <property type="match status" value="1"/>
</dbReference>
<dbReference type="eggNOG" id="KOG4658">
    <property type="taxonomic scope" value="Eukaryota"/>
</dbReference>
<keyword evidence="4" id="KW-0547">Nucleotide-binding</keyword>
<keyword evidence="5" id="KW-0611">Plant defense</keyword>
<dbReference type="Gene3D" id="1.10.8.430">
    <property type="entry name" value="Helical domain of apoptotic protease-activating factors"/>
    <property type="match status" value="1"/>
</dbReference>
<evidence type="ECO:0000256" key="5">
    <source>
        <dbReference type="ARBA" id="ARBA00022821"/>
    </source>
</evidence>
<reference evidence="8" key="1">
    <citation type="submission" date="2013-07" db="EMBL/GenBank/DDBJ databases">
        <title>The genome of Eucalyptus grandis.</title>
        <authorList>
            <person name="Schmutz J."/>
            <person name="Hayes R."/>
            <person name="Myburg A."/>
            <person name="Tuskan G."/>
            <person name="Grattapaglia D."/>
            <person name="Rokhsar D.S."/>
        </authorList>
    </citation>
    <scope>NUCLEOTIDE SEQUENCE</scope>
    <source>
        <tissue evidence="8">Leaf extractions</tissue>
    </source>
</reference>
<protein>
    <recommendedName>
        <fullName evidence="7">AAA+ ATPase domain-containing protein</fullName>
    </recommendedName>
</protein>
<dbReference type="InterPro" id="IPR003593">
    <property type="entry name" value="AAA+_ATPase"/>
</dbReference>
<dbReference type="AlphaFoldDB" id="A0A059BL52"/>
<evidence type="ECO:0000256" key="6">
    <source>
        <dbReference type="ARBA" id="ARBA00022840"/>
    </source>
</evidence>
<dbReference type="InterPro" id="IPR058922">
    <property type="entry name" value="WHD_DRP"/>
</dbReference>
<evidence type="ECO:0000256" key="3">
    <source>
        <dbReference type="ARBA" id="ARBA00022737"/>
    </source>
</evidence>
<dbReference type="PANTHER" id="PTHR33463:SF179">
    <property type="entry name" value="NB-ARC DOMAIN-CONTAINING PROTEIN"/>
    <property type="match status" value="1"/>
</dbReference>
<keyword evidence="6" id="KW-0067">ATP-binding</keyword>
<evidence type="ECO:0000256" key="4">
    <source>
        <dbReference type="ARBA" id="ARBA00022741"/>
    </source>
</evidence>
<name>A0A059BL52_EUCGR</name>
<dbReference type="InterPro" id="IPR050905">
    <property type="entry name" value="Plant_NBS-LRR"/>
</dbReference>
<dbReference type="Gramene" id="KCW66779">
    <property type="protein sequence ID" value="KCW66779"/>
    <property type="gene ID" value="EUGRSUZ_F00542"/>
</dbReference>
<dbReference type="PANTHER" id="PTHR33463">
    <property type="entry name" value="NB-ARC DOMAIN-CONTAINING PROTEIN-RELATED"/>
    <property type="match status" value="1"/>
</dbReference>
<dbReference type="PRINTS" id="PR00364">
    <property type="entry name" value="DISEASERSIST"/>
</dbReference>
<dbReference type="InterPro" id="IPR042197">
    <property type="entry name" value="Apaf_helical"/>
</dbReference>
<dbReference type="SMART" id="SM00382">
    <property type="entry name" value="AAA"/>
    <property type="match status" value="1"/>
</dbReference>
<dbReference type="GO" id="GO:0005524">
    <property type="term" value="F:ATP binding"/>
    <property type="evidence" value="ECO:0007669"/>
    <property type="project" value="UniProtKB-KW"/>
</dbReference>
<comment type="similarity">
    <text evidence="1">Belongs to the disease resistance NB-LRR family.</text>
</comment>
<dbReference type="SUPFAM" id="SSF52058">
    <property type="entry name" value="L domain-like"/>
    <property type="match status" value="1"/>
</dbReference>
<dbReference type="InterPro" id="IPR002182">
    <property type="entry name" value="NB-ARC"/>
</dbReference>